<feature type="transmembrane region" description="Helical" evidence="2">
    <location>
        <begin position="235"/>
        <end position="258"/>
    </location>
</feature>
<evidence type="ECO:0000313" key="4">
    <source>
        <dbReference type="Proteomes" id="UP000193689"/>
    </source>
</evidence>
<dbReference type="InParanoid" id="A0A1Y2EB19"/>
<keyword evidence="2" id="KW-0812">Transmembrane</keyword>
<protein>
    <submittedName>
        <fullName evidence="3">Uncharacterized protein</fullName>
    </submittedName>
</protein>
<comment type="caution">
    <text evidence="3">The sequence shown here is derived from an EMBL/GenBank/DDBJ whole genome shotgun (WGS) entry which is preliminary data.</text>
</comment>
<feature type="transmembrane region" description="Helical" evidence="2">
    <location>
        <begin position="116"/>
        <end position="135"/>
    </location>
</feature>
<proteinExistence type="predicted"/>
<dbReference type="OrthoDB" id="3254104at2759"/>
<organism evidence="3 4">
    <name type="scientific">Pseudomassariella vexata</name>
    <dbReference type="NCBI Taxonomy" id="1141098"/>
    <lineage>
        <taxon>Eukaryota</taxon>
        <taxon>Fungi</taxon>
        <taxon>Dikarya</taxon>
        <taxon>Ascomycota</taxon>
        <taxon>Pezizomycotina</taxon>
        <taxon>Sordariomycetes</taxon>
        <taxon>Xylariomycetidae</taxon>
        <taxon>Amphisphaeriales</taxon>
        <taxon>Pseudomassariaceae</taxon>
        <taxon>Pseudomassariella</taxon>
    </lineage>
</organism>
<keyword evidence="2" id="KW-0472">Membrane</keyword>
<dbReference type="AlphaFoldDB" id="A0A1Y2EB19"/>
<dbReference type="EMBL" id="MCFJ01000003">
    <property type="protein sequence ID" value="ORY68773.1"/>
    <property type="molecule type" value="Genomic_DNA"/>
</dbReference>
<keyword evidence="4" id="KW-1185">Reference proteome</keyword>
<feature type="transmembrane region" description="Helical" evidence="2">
    <location>
        <begin position="201"/>
        <end position="223"/>
    </location>
</feature>
<feature type="compositionally biased region" description="Basic and acidic residues" evidence="1">
    <location>
        <begin position="1"/>
        <end position="14"/>
    </location>
</feature>
<sequence length="297" mass="33128">MKDTRPVRDPESKTTRPAPEHLPSNTDTLPEKYPTKQQESRGQVYNHVHRNASHAKDRYTKASPVNTSRPDRNVSFRSGHPSTKSTKPSRPGFQTAASFQTHYMEMLLSLDTIPRLHNILVSFFAWVLLAGFVVWPGTFTSIEDLTDDPEAWSSSAANAVLNRVKNVPLVIVGAVCCTAGTTGMVWLSVRWRKNYVWLLNRLFLPGAMNGLAGLISTLVTVYTQADGDWSIMAKITAIVEGSALGICGLLFVIFNNLLLRWIKMKHGREVEKMQAEGFLEKTERKLHEPALEPGSVV</sequence>
<name>A0A1Y2EB19_9PEZI</name>
<keyword evidence="2" id="KW-1133">Transmembrane helix</keyword>
<dbReference type="STRING" id="1141098.A0A1Y2EB19"/>
<dbReference type="RefSeq" id="XP_040719060.1">
    <property type="nucleotide sequence ID" value="XM_040859644.1"/>
</dbReference>
<feature type="transmembrane region" description="Helical" evidence="2">
    <location>
        <begin position="167"/>
        <end position="189"/>
    </location>
</feature>
<evidence type="ECO:0000313" key="3">
    <source>
        <dbReference type="EMBL" id="ORY68773.1"/>
    </source>
</evidence>
<gene>
    <name evidence="3" type="ORF">BCR38DRAFT_424291</name>
</gene>
<accession>A0A1Y2EB19</accession>
<dbReference type="Proteomes" id="UP000193689">
    <property type="component" value="Unassembled WGS sequence"/>
</dbReference>
<feature type="region of interest" description="Disordered" evidence="1">
    <location>
        <begin position="1"/>
        <end position="93"/>
    </location>
</feature>
<evidence type="ECO:0000256" key="1">
    <source>
        <dbReference type="SAM" id="MobiDB-lite"/>
    </source>
</evidence>
<dbReference type="GeneID" id="63775856"/>
<reference evidence="3 4" key="1">
    <citation type="submission" date="2016-07" db="EMBL/GenBank/DDBJ databases">
        <title>Pervasive Adenine N6-methylation of Active Genes in Fungi.</title>
        <authorList>
            <consortium name="DOE Joint Genome Institute"/>
            <person name="Mondo S.J."/>
            <person name="Dannebaum R.O."/>
            <person name="Kuo R.C."/>
            <person name="Labutti K."/>
            <person name="Haridas S."/>
            <person name="Kuo A."/>
            <person name="Salamov A."/>
            <person name="Ahrendt S.R."/>
            <person name="Lipzen A."/>
            <person name="Sullivan W."/>
            <person name="Andreopoulos W.B."/>
            <person name="Clum A."/>
            <person name="Lindquist E."/>
            <person name="Daum C."/>
            <person name="Ramamoorthy G.K."/>
            <person name="Gryganskyi A."/>
            <person name="Culley D."/>
            <person name="Magnuson J.K."/>
            <person name="James T.Y."/>
            <person name="O'Malley M.A."/>
            <person name="Stajich J.E."/>
            <person name="Spatafora J.W."/>
            <person name="Visel A."/>
            <person name="Grigoriev I.V."/>
        </authorList>
    </citation>
    <scope>NUCLEOTIDE SEQUENCE [LARGE SCALE GENOMIC DNA]</scope>
    <source>
        <strain evidence="3 4">CBS 129021</strain>
    </source>
</reference>
<evidence type="ECO:0000256" key="2">
    <source>
        <dbReference type="SAM" id="Phobius"/>
    </source>
</evidence>